<dbReference type="AlphaFoldDB" id="A0A6L5XZG9"/>
<accession>A0A6L5XZG9</accession>
<sequence>LSDGLQYYKDLEKTLQKTLVVAEKAAEETKNASISKANAIEQTKKKRYKIIISKYI</sequence>
<name>A0A6L5XZG9_9FIRM</name>
<dbReference type="EMBL" id="VUMT01000012">
    <property type="protein sequence ID" value="MSS63967.1"/>
    <property type="molecule type" value="Genomic_DNA"/>
</dbReference>
<protein>
    <submittedName>
        <fullName evidence="1">DivIVA domain-containing protein</fullName>
    </submittedName>
</protein>
<gene>
    <name evidence="1" type="ORF">FYJ58_08785</name>
</gene>
<comment type="caution">
    <text evidence="1">The sequence shown here is derived from an EMBL/GenBank/DDBJ whole genome shotgun (WGS) entry which is preliminary data.</text>
</comment>
<dbReference type="InterPro" id="IPR007793">
    <property type="entry name" value="DivIVA_fam"/>
</dbReference>
<organism evidence="1 2">
    <name type="scientific">Velocimicrobium porci</name>
    <dbReference type="NCBI Taxonomy" id="2606634"/>
    <lineage>
        <taxon>Bacteria</taxon>
        <taxon>Bacillati</taxon>
        <taxon>Bacillota</taxon>
        <taxon>Clostridia</taxon>
        <taxon>Lachnospirales</taxon>
        <taxon>Lachnospiraceae</taxon>
        <taxon>Velocimicrobium</taxon>
    </lineage>
</organism>
<keyword evidence="2" id="KW-1185">Reference proteome</keyword>
<dbReference type="Pfam" id="PF05103">
    <property type="entry name" value="DivIVA"/>
    <property type="match status" value="1"/>
</dbReference>
<evidence type="ECO:0000313" key="1">
    <source>
        <dbReference type="EMBL" id="MSS63967.1"/>
    </source>
</evidence>
<proteinExistence type="predicted"/>
<reference evidence="1 2" key="1">
    <citation type="submission" date="2019-08" db="EMBL/GenBank/DDBJ databases">
        <title>In-depth cultivation of the pig gut microbiome towards novel bacterial diversity and tailored functional studies.</title>
        <authorList>
            <person name="Wylensek D."/>
            <person name="Hitch T.C.A."/>
            <person name="Clavel T."/>
        </authorList>
    </citation>
    <scope>NUCLEOTIDE SEQUENCE [LARGE SCALE GENOMIC DNA]</scope>
    <source>
        <strain evidence="1 2">WCA-693-APC-MOT-I</strain>
    </source>
</reference>
<evidence type="ECO:0000313" key="2">
    <source>
        <dbReference type="Proteomes" id="UP000482209"/>
    </source>
</evidence>
<feature type="non-terminal residue" evidence="1">
    <location>
        <position position="1"/>
    </location>
</feature>
<dbReference type="Proteomes" id="UP000482209">
    <property type="component" value="Unassembled WGS sequence"/>
</dbReference>
<dbReference type="RefSeq" id="WP_205839217.1">
    <property type="nucleotide sequence ID" value="NZ_VUMT01000012.1"/>
</dbReference>